<dbReference type="OrthoDB" id="10252262at2759"/>
<proteinExistence type="predicted"/>
<organism evidence="2 3">
    <name type="scientific">Giardia duodenalis assemblage B</name>
    <dbReference type="NCBI Taxonomy" id="1394984"/>
    <lineage>
        <taxon>Eukaryota</taxon>
        <taxon>Metamonada</taxon>
        <taxon>Diplomonadida</taxon>
        <taxon>Hexamitidae</taxon>
        <taxon>Giardiinae</taxon>
        <taxon>Giardia</taxon>
    </lineage>
</organism>
<keyword evidence="1" id="KW-1133">Transmembrane helix</keyword>
<sequence>MGQVVPSNVETFGTLIVIVAIVFYTLLFAGTLQFLYLRKKNYAKIIKKRAFRYPMDYRMNFLTRRIRDSVNEGIPELIMALDIGCPGPEPYTSRRDRLQESLIPQRLADSLTYGFLAADLTEEEYHYMERAVQNTDTT</sequence>
<dbReference type="VEuPathDB" id="GiardiaDB:QR46_2754"/>
<dbReference type="Proteomes" id="UP000070089">
    <property type="component" value="Unassembled WGS sequence"/>
</dbReference>
<protein>
    <submittedName>
        <fullName evidence="2">Uncharacterized protein</fullName>
    </submittedName>
</protein>
<feature type="transmembrane region" description="Helical" evidence="1">
    <location>
        <begin position="12"/>
        <end position="37"/>
    </location>
</feature>
<accession>A0A132NT09</accession>
<keyword evidence="1" id="KW-0472">Membrane</keyword>
<reference evidence="2 3" key="1">
    <citation type="journal article" date="2015" name="Mol. Biochem. Parasitol.">
        <title>Identification of polymorphic genes for use in assemblage B genotyping assays through comparative genomics of multiple assemblage B Giardia duodenalis isolates.</title>
        <authorList>
            <person name="Wielinga C."/>
            <person name="Thompson R.C."/>
            <person name="Monis P."/>
            <person name="Ryan U."/>
        </authorList>
    </citation>
    <scope>NUCLEOTIDE SEQUENCE [LARGE SCALE GENOMIC DNA]</scope>
    <source>
        <strain evidence="2 3">BAH15c1</strain>
    </source>
</reference>
<name>A0A132NT09_GIAIN</name>
<keyword evidence="1" id="KW-0812">Transmembrane</keyword>
<evidence type="ECO:0000256" key="1">
    <source>
        <dbReference type="SAM" id="Phobius"/>
    </source>
</evidence>
<evidence type="ECO:0000313" key="2">
    <source>
        <dbReference type="EMBL" id="KWX13234.1"/>
    </source>
</evidence>
<gene>
    <name evidence="2" type="ORF">QR46_2754</name>
</gene>
<dbReference type="EMBL" id="JXTI01000077">
    <property type="protein sequence ID" value="KWX13234.1"/>
    <property type="molecule type" value="Genomic_DNA"/>
</dbReference>
<evidence type="ECO:0000313" key="3">
    <source>
        <dbReference type="Proteomes" id="UP000070089"/>
    </source>
</evidence>
<comment type="caution">
    <text evidence="2">The sequence shown here is derived from an EMBL/GenBank/DDBJ whole genome shotgun (WGS) entry which is preliminary data.</text>
</comment>
<dbReference type="AlphaFoldDB" id="A0A132NT09"/>